<name>A0A446ZLS9_ACICA</name>
<dbReference type="RefSeq" id="WP_133974761.1">
    <property type="nucleotide sequence ID" value="NZ_LS999521.1"/>
</dbReference>
<evidence type="ECO:0008006" key="4">
    <source>
        <dbReference type="Google" id="ProtNLM"/>
    </source>
</evidence>
<proteinExistence type="predicted"/>
<reference evidence="2 3" key="1">
    <citation type="submission" date="2018-08" db="EMBL/GenBank/DDBJ databases">
        <authorList>
            <person name="Gonzaga-Molto A."/>
        </authorList>
    </citation>
    <scope>NUCLEOTIDE SEQUENCE [LARGE SCALE GENOMIC DNA]</scope>
    <source>
        <strain evidence="2">Acinetobacter calcoaceticus str. 2117</strain>
    </source>
</reference>
<dbReference type="Proteomes" id="UP000294355">
    <property type="component" value="Chromosome"/>
</dbReference>
<feature type="signal peptide" evidence="1">
    <location>
        <begin position="1"/>
        <end position="19"/>
    </location>
</feature>
<dbReference type="EMBL" id="LS999521">
    <property type="protein sequence ID" value="VAX45466.1"/>
    <property type="molecule type" value="Genomic_DNA"/>
</dbReference>
<gene>
    <name evidence="2" type="ORF">AC2117_02664</name>
</gene>
<organism evidence="2 3">
    <name type="scientific">Acinetobacter calcoaceticus</name>
    <dbReference type="NCBI Taxonomy" id="471"/>
    <lineage>
        <taxon>Bacteria</taxon>
        <taxon>Pseudomonadati</taxon>
        <taxon>Pseudomonadota</taxon>
        <taxon>Gammaproteobacteria</taxon>
        <taxon>Moraxellales</taxon>
        <taxon>Moraxellaceae</taxon>
        <taxon>Acinetobacter</taxon>
        <taxon>Acinetobacter calcoaceticus/baumannii complex</taxon>
    </lineage>
</organism>
<sequence precursor="true">MKKILLTFAVATLSTLALAGSCSDCYKTYQEEIKQCSNGGGGDTCRERALDKYKQCNVGC</sequence>
<evidence type="ECO:0000256" key="1">
    <source>
        <dbReference type="SAM" id="SignalP"/>
    </source>
</evidence>
<dbReference type="AlphaFoldDB" id="A0A446ZLS9"/>
<keyword evidence="1" id="KW-0732">Signal</keyword>
<accession>A0A446ZLS9</accession>
<evidence type="ECO:0000313" key="3">
    <source>
        <dbReference type="Proteomes" id="UP000294355"/>
    </source>
</evidence>
<protein>
    <recommendedName>
        <fullName evidence="4">Lipoprotein</fullName>
    </recommendedName>
</protein>
<dbReference type="PROSITE" id="PS51257">
    <property type="entry name" value="PROKAR_LIPOPROTEIN"/>
    <property type="match status" value="1"/>
</dbReference>
<feature type="chain" id="PRO_5019047423" description="Lipoprotein" evidence="1">
    <location>
        <begin position="20"/>
        <end position="60"/>
    </location>
</feature>
<evidence type="ECO:0000313" key="2">
    <source>
        <dbReference type="EMBL" id="VAX45466.1"/>
    </source>
</evidence>